<organism evidence="12 13">
    <name type="scientific">Citrus x changshan-huyou</name>
    <dbReference type="NCBI Taxonomy" id="2935761"/>
    <lineage>
        <taxon>Eukaryota</taxon>
        <taxon>Viridiplantae</taxon>
        <taxon>Streptophyta</taxon>
        <taxon>Embryophyta</taxon>
        <taxon>Tracheophyta</taxon>
        <taxon>Spermatophyta</taxon>
        <taxon>Magnoliopsida</taxon>
        <taxon>eudicotyledons</taxon>
        <taxon>Gunneridae</taxon>
        <taxon>Pentapetalae</taxon>
        <taxon>rosids</taxon>
        <taxon>malvids</taxon>
        <taxon>Sapindales</taxon>
        <taxon>Rutaceae</taxon>
        <taxon>Aurantioideae</taxon>
        <taxon>Citrus</taxon>
    </lineage>
</organism>
<dbReference type="GO" id="GO:0022857">
    <property type="term" value="F:transmembrane transporter activity"/>
    <property type="evidence" value="ECO:0007669"/>
    <property type="project" value="TreeGrafter"/>
</dbReference>
<protein>
    <submittedName>
        <fullName evidence="12">Uncharacterized protein</fullName>
    </submittedName>
</protein>
<dbReference type="AlphaFoldDB" id="A0AAP0LVU0"/>
<feature type="transmembrane region" description="Helical" evidence="11">
    <location>
        <begin position="345"/>
        <end position="366"/>
    </location>
</feature>
<comment type="caution">
    <text evidence="12">The sequence shown here is derived from an EMBL/GenBank/DDBJ whole genome shotgun (WGS) entry which is preliminary data.</text>
</comment>
<name>A0AAP0LVU0_9ROSI</name>
<reference evidence="12 13" key="1">
    <citation type="submission" date="2024-05" db="EMBL/GenBank/DDBJ databases">
        <title>Haplotype-resolved chromosome-level genome assembly of Huyou (Citrus changshanensis).</title>
        <authorList>
            <person name="Miao C."/>
            <person name="Chen W."/>
            <person name="Wu Y."/>
            <person name="Wang L."/>
            <person name="Zhao S."/>
            <person name="Grierson D."/>
            <person name="Xu C."/>
            <person name="Chen K."/>
        </authorList>
    </citation>
    <scope>NUCLEOTIDE SEQUENCE [LARGE SCALE GENOMIC DNA]</scope>
    <source>
        <strain evidence="12">01-14</strain>
        <tissue evidence="12">Leaf</tissue>
    </source>
</reference>
<dbReference type="PANTHER" id="PTHR45624:SF36">
    <property type="entry name" value="S-ADENOSYLMETHIONINE CARRIER 2, CHLOROPLASTIC-RELATED"/>
    <property type="match status" value="1"/>
</dbReference>
<evidence type="ECO:0000256" key="9">
    <source>
        <dbReference type="PROSITE-ProRule" id="PRU00282"/>
    </source>
</evidence>
<keyword evidence="3 10" id="KW-0813">Transport</keyword>
<feature type="repeat" description="Solcar" evidence="9">
    <location>
        <begin position="6"/>
        <end position="89"/>
    </location>
</feature>
<dbReference type="SUPFAM" id="SSF103506">
    <property type="entry name" value="Mitochondrial carrier"/>
    <property type="match status" value="1"/>
</dbReference>
<dbReference type="EMBL" id="JBCGBO010000007">
    <property type="protein sequence ID" value="KAK9188318.1"/>
    <property type="molecule type" value="Genomic_DNA"/>
</dbReference>
<evidence type="ECO:0000256" key="7">
    <source>
        <dbReference type="ARBA" id="ARBA00023128"/>
    </source>
</evidence>
<dbReference type="GO" id="GO:0031966">
    <property type="term" value="C:mitochondrial membrane"/>
    <property type="evidence" value="ECO:0007669"/>
    <property type="project" value="UniProtKB-SubCell"/>
</dbReference>
<accession>A0AAP0LVU0</accession>
<dbReference type="Proteomes" id="UP001428341">
    <property type="component" value="Unassembled WGS sequence"/>
</dbReference>
<dbReference type="InterPro" id="IPR018108">
    <property type="entry name" value="MCP_transmembrane"/>
</dbReference>
<evidence type="ECO:0000313" key="13">
    <source>
        <dbReference type="Proteomes" id="UP001428341"/>
    </source>
</evidence>
<dbReference type="InterPro" id="IPR050567">
    <property type="entry name" value="Mitochondrial_Carrier"/>
</dbReference>
<evidence type="ECO:0000256" key="8">
    <source>
        <dbReference type="ARBA" id="ARBA00023136"/>
    </source>
</evidence>
<evidence type="ECO:0000256" key="5">
    <source>
        <dbReference type="ARBA" id="ARBA00022737"/>
    </source>
</evidence>
<comment type="subcellular location">
    <subcellularLocation>
        <location evidence="1">Mitochondrion membrane</location>
        <topology evidence="1">Multi-pass membrane protein</topology>
    </subcellularLocation>
</comment>
<keyword evidence="6 11" id="KW-1133">Transmembrane helix</keyword>
<evidence type="ECO:0000256" key="2">
    <source>
        <dbReference type="ARBA" id="ARBA00006375"/>
    </source>
</evidence>
<dbReference type="PROSITE" id="PS50920">
    <property type="entry name" value="SOLCAR"/>
    <property type="match status" value="2"/>
</dbReference>
<evidence type="ECO:0000256" key="3">
    <source>
        <dbReference type="ARBA" id="ARBA00022448"/>
    </source>
</evidence>
<evidence type="ECO:0000256" key="11">
    <source>
        <dbReference type="SAM" id="Phobius"/>
    </source>
</evidence>
<dbReference type="PANTHER" id="PTHR45624">
    <property type="entry name" value="MITOCHONDRIAL BASIC AMINO ACIDS TRANSPORTER-RELATED"/>
    <property type="match status" value="1"/>
</dbReference>
<gene>
    <name evidence="12" type="ORF">WN944_019719</name>
</gene>
<keyword evidence="8 9" id="KW-0472">Membrane</keyword>
<sequence>MMLEDNLFASHAIAGVGSVALASSLTYPLDTIKVLKQVGSGSNKQLSSLQVLNRLGSLSGLYSGLGWSTLGRSFSMGARFGVYEILSAFYKDGREDNYVYVSEALMAGMVAGAAEALISSPFELMKVRAQVSSVIRVQTSTSVAEHVTVAPVIRRLLHGYTPDLKALSHSAGLLSILTNKHPDLMNALQEYPWMMSGSGRPPLVSSVRRPSDIVSFEGWGAFWRGLRSGVVRDSVFGGIFFSSWQFLHRAMLDWKAVGMDPEPRSDEEIGPLPPLYVSLAAGFSGAVAAAASHCFDTAKNRSQCIVLPKYVSMERKLLKWNRPGKRFERAAGIHPSDRNLLFRGFWLRMARSGFASFMIVGSYYLAVDYLVSR</sequence>
<feature type="repeat" description="Solcar" evidence="9">
    <location>
        <begin position="99"/>
        <end position="250"/>
    </location>
</feature>
<evidence type="ECO:0000256" key="6">
    <source>
        <dbReference type="ARBA" id="ARBA00022989"/>
    </source>
</evidence>
<keyword evidence="4 9" id="KW-0812">Transmembrane</keyword>
<keyword evidence="5" id="KW-0677">Repeat</keyword>
<dbReference type="Pfam" id="PF00153">
    <property type="entry name" value="Mito_carr"/>
    <property type="match status" value="2"/>
</dbReference>
<dbReference type="InterPro" id="IPR023395">
    <property type="entry name" value="MCP_dom_sf"/>
</dbReference>
<keyword evidence="13" id="KW-1185">Reference proteome</keyword>
<proteinExistence type="inferred from homology"/>
<evidence type="ECO:0000256" key="10">
    <source>
        <dbReference type="RuleBase" id="RU000488"/>
    </source>
</evidence>
<evidence type="ECO:0000313" key="12">
    <source>
        <dbReference type="EMBL" id="KAK9188318.1"/>
    </source>
</evidence>
<dbReference type="Gene3D" id="1.50.40.10">
    <property type="entry name" value="Mitochondrial carrier domain"/>
    <property type="match status" value="1"/>
</dbReference>
<evidence type="ECO:0000256" key="4">
    <source>
        <dbReference type="ARBA" id="ARBA00022692"/>
    </source>
</evidence>
<comment type="similarity">
    <text evidence="2 10">Belongs to the mitochondrial carrier (TC 2.A.29) family.</text>
</comment>
<evidence type="ECO:0000256" key="1">
    <source>
        <dbReference type="ARBA" id="ARBA00004225"/>
    </source>
</evidence>
<keyword evidence="7" id="KW-0496">Mitochondrion</keyword>